<sequence>MANYSINPAAVQAVAEEMARETRELDQSLANLQTSVARFTAANNGQAPEAYKAAQALWNQGQQEMRAALALGQQRLQEINVNYQHGDNRGAAIFS</sequence>
<dbReference type="InterPro" id="IPR036689">
    <property type="entry name" value="ESAT-6-like_sf"/>
</dbReference>
<name>A0A1C4XN96_MICEC</name>
<gene>
    <name evidence="1" type="ORF">GA0070618_3197</name>
</gene>
<dbReference type="Gene3D" id="1.10.287.1060">
    <property type="entry name" value="ESAT-6-like"/>
    <property type="match status" value="1"/>
</dbReference>
<dbReference type="AlphaFoldDB" id="A0A1C4XN96"/>
<protein>
    <submittedName>
        <fullName evidence="1">WXG100 family type VII secretion target</fullName>
    </submittedName>
</protein>
<keyword evidence="2" id="KW-1185">Reference proteome</keyword>
<reference evidence="2" key="1">
    <citation type="submission" date="2016-06" db="EMBL/GenBank/DDBJ databases">
        <authorList>
            <person name="Varghese N."/>
            <person name="Submissions Spin"/>
        </authorList>
    </citation>
    <scope>NUCLEOTIDE SEQUENCE [LARGE SCALE GENOMIC DNA]</scope>
    <source>
        <strain evidence="2">DSM 43816</strain>
    </source>
</reference>
<dbReference type="OrthoDB" id="3785978at2"/>
<accession>A0A1C4XN96</accession>
<dbReference type="RefSeq" id="WP_088982335.1">
    <property type="nucleotide sequence ID" value="NZ_LT607413.1"/>
</dbReference>
<dbReference type="InParanoid" id="A0A1C4XN96"/>
<dbReference type="Pfam" id="PF06013">
    <property type="entry name" value="WXG100"/>
    <property type="match status" value="1"/>
</dbReference>
<organism evidence="1 2">
    <name type="scientific">Micromonospora echinospora</name>
    <name type="common">Micromonospora purpurea</name>
    <dbReference type="NCBI Taxonomy" id="1877"/>
    <lineage>
        <taxon>Bacteria</taxon>
        <taxon>Bacillati</taxon>
        <taxon>Actinomycetota</taxon>
        <taxon>Actinomycetes</taxon>
        <taxon>Micromonosporales</taxon>
        <taxon>Micromonosporaceae</taxon>
        <taxon>Micromonospora</taxon>
    </lineage>
</organism>
<dbReference type="SUPFAM" id="SSF140453">
    <property type="entry name" value="EsxAB dimer-like"/>
    <property type="match status" value="1"/>
</dbReference>
<evidence type="ECO:0000313" key="2">
    <source>
        <dbReference type="Proteomes" id="UP000198253"/>
    </source>
</evidence>
<dbReference type="EMBL" id="LT607413">
    <property type="protein sequence ID" value="SCF09802.1"/>
    <property type="molecule type" value="Genomic_DNA"/>
</dbReference>
<proteinExistence type="predicted"/>
<evidence type="ECO:0000313" key="1">
    <source>
        <dbReference type="EMBL" id="SCF09802.1"/>
    </source>
</evidence>
<dbReference type="Proteomes" id="UP000198253">
    <property type="component" value="Chromosome I"/>
</dbReference>
<dbReference type="InterPro" id="IPR010310">
    <property type="entry name" value="T7SS_ESAT-6-like"/>
</dbReference>